<keyword evidence="2" id="KW-1133">Transmembrane helix</keyword>
<evidence type="ECO:0000256" key="1">
    <source>
        <dbReference type="SAM" id="MobiDB-lite"/>
    </source>
</evidence>
<feature type="transmembrane region" description="Helical" evidence="2">
    <location>
        <begin position="95"/>
        <end position="116"/>
    </location>
</feature>
<name>A0A7D8UQV8_9HELO</name>
<keyword evidence="2" id="KW-0472">Membrane</keyword>
<reference evidence="3 4" key="1">
    <citation type="submission" date="2018-05" db="EMBL/GenBank/DDBJ databases">
        <title>Whole genome sequencing for identification of molecular markers to develop diagnostic detection tools for the regulated plant pathogen Lachnellula willkommii.</title>
        <authorList>
            <person name="Giroux E."/>
            <person name="Bilodeau G."/>
        </authorList>
    </citation>
    <scope>NUCLEOTIDE SEQUENCE [LARGE SCALE GENOMIC DNA]</scope>
    <source>
        <strain evidence="3 4">CBS 625.97</strain>
    </source>
</reference>
<feature type="region of interest" description="Disordered" evidence="1">
    <location>
        <begin position="56"/>
        <end position="84"/>
    </location>
</feature>
<protein>
    <recommendedName>
        <fullName evidence="5">Transmembrane protein</fullName>
    </recommendedName>
</protein>
<gene>
    <name evidence="3" type="ORF">LCER1_G003665</name>
</gene>
<feature type="region of interest" description="Disordered" evidence="1">
    <location>
        <begin position="232"/>
        <end position="269"/>
    </location>
</feature>
<keyword evidence="4" id="KW-1185">Reference proteome</keyword>
<keyword evidence="2" id="KW-0812">Transmembrane</keyword>
<feature type="compositionally biased region" description="Low complexity" evidence="1">
    <location>
        <begin position="61"/>
        <end position="75"/>
    </location>
</feature>
<accession>A0A7D8UQV8</accession>
<evidence type="ECO:0000313" key="3">
    <source>
        <dbReference type="EMBL" id="TVY53413.1"/>
    </source>
</evidence>
<proteinExistence type="predicted"/>
<organism evidence="3 4">
    <name type="scientific">Lachnellula cervina</name>
    <dbReference type="NCBI Taxonomy" id="1316786"/>
    <lineage>
        <taxon>Eukaryota</taxon>
        <taxon>Fungi</taxon>
        <taxon>Dikarya</taxon>
        <taxon>Ascomycota</taxon>
        <taxon>Pezizomycotina</taxon>
        <taxon>Leotiomycetes</taxon>
        <taxon>Helotiales</taxon>
        <taxon>Lachnaceae</taxon>
        <taxon>Lachnellula</taxon>
    </lineage>
</organism>
<dbReference type="OrthoDB" id="4775599at2759"/>
<dbReference type="Proteomes" id="UP000481288">
    <property type="component" value="Unassembled WGS sequence"/>
</dbReference>
<dbReference type="AlphaFoldDB" id="A0A7D8UQV8"/>
<sequence length="297" mass="31858">MEIRSATRSKRACQCTKSPLSSTSTLLFLSLILPSTSFAQLPMHIYNRQDDPSSLLPPPTTLLTSATPLPSNPTSTTPPPATSSPAISNTNAHAFSYYFLIIAAVAVLVCLCILYIGRRRKRKAAFLRETSQQALARDVAGYRSRFGRGPYRGEGAGRLGLGWSAGYNGEGGRRARGEEGLDERGEAPPPYGAEGKPPSLRSVDHDHVMASTENAGVRRSGERVADGEAVELRRMSGDTPREVEGHEPPEYHAAVASGNSGDIGDITRPTTAIIASTRLESTRRLLSRTSGTPTSHD</sequence>
<dbReference type="EMBL" id="QGMG01000458">
    <property type="protein sequence ID" value="TVY53413.1"/>
    <property type="molecule type" value="Genomic_DNA"/>
</dbReference>
<feature type="compositionally biased region" description="Basic and acidic residues" evidence="1">
    <location>
        <begin position="232"/>
        <end position="250"/>
    </location>
</feature>
<comment type="caution">
    <text evidence="3">The sequence shown here is derived from an EMBL/GenBank/DDBJ whole genome shotgun (WGS) entry which is preliminary data.</text>
</comment>
<feature type="compositionally biased region" description="Basic and acidic residues" evidence="1">
    <location>
        <begin position="171"/>
        <end position="186"/>
    </location>
</feature>
<evidence type="ECO:0000256" key="2">
    <source>
        <dbReference type="SAM" id="Phobius"/>
    </source>
</evidence>
<evidence type="ECO:0000313" key="4">
    <source>
        <dbReference type="Proteomes" id="UP000481288"/>
    </source>
</evidence>
<evidence type="ECO:0008006" key="5">
    <source>
        <dbReference type="Google" id="ProtNLM"/>
    </source>
</evidence>
<feature type="region of interest" description="Disordered" evidence="1">
    <location>
        <begin position="162"/>
        <end position="200"/>
    </location>
</feature>